<keyword evidence="6 12" id="KW-0812">Transmembrane</keyword>
<evidence type="ECO:0000256" key="4">
    <source>
        <dbReference type="ARBA" id="ARBA00022519"/>
    </source>
</evidence>
<gene>
    <name evidence="14" type="ORF">GGD46_002673</name>
</gene>
<dbReference type="GO" id="GO:0009245">
    <property type="term" value="P:lipid A biosynthetic process"/>
    <property type="evidence" value="ECO:0007669"/>
    <property type="project" value="UniProtKB-KW"/>
</dbReference>
<feature type="transmembrane region" description="Helical" evidence="12">
    <location>
        <begin position="97"/>
        <end position="114"/>
    </location>
</feature>
<proteinExistence type="predicted"/>
<name>A0A7X0IQN1_9HYPH</name>
<feature type="transmembrane region" description="Helical" evidence="12">
    <location>
        <begin position="72"/>
        <end position="91"/>
    </location>
</feature>
<dbReference type="GO" id="GO:0009103">
    <property type="term" value="P:lipopolysaccharide biosynthetic process"/>
    <property type="evidence" value="ECO:0007669"/>
    <property type="project" value="UniProtKB-KW"/>
</dbReference>
<dbReference type="Proteomes" id="UP000565576">
    <property type="component" value="Unassembled WGS sequence"/>
</dbReference>
<evidence type="ECO:0000256" key="1">
    <source>
        <dbReference type="ARBA" id="ARBA00004651"/>
    </source>
</evidence>
<evidence type="ECO:0000259" key="13">
    <source>
        <dbReference type="Pfam" id="PF00892"/>
    </source>
</evidence>
<dbReference type="GO" id="GO:0005886">
    <property type="term" value="C:plasma membrane"/>
    <property type="evidence" value="ECO:0007669"/>
    <property type="project" value="UniProtKB-SubCell"/>
</dbReference>
<feature type="domain" description="EamA" evidence="13">
    <location>
        <begin position="20"/>
        <end position="114"/>
    </location>
</feature>
<keyword evidence="5" id="KW-0441">Lipid A biosynthesis</keyword>
<dbReference type="RefSeq" id="WP_184704437.1">
    <property type="nucleotide sequence ID" value="NZ_JACHBG010000005.1"/>
</dbReference>
<keyword evidence="10 12" id="KW-0472">Membrane</keyword>
<feature type="transmembrane region" description="Helical" evidence="12">
    <location>
        <begin position="42"/>
        <end position="60"/>
    </location>
</feature>
<dbReference type="GO" id="GO:0022857">
    <property type="term" value="F:transmembrane transporter activity"/>
    <property type="evidence" value="ECO:0007669"/>
    <property type="project" value="InterPro"/>
</dbReference>
<evidence type="ECO:0000256" key="8">
    <source>
        <dbReference type="ARBA" id="ARBA00022989"/>
    </source>
</evidence>
<evidence type="ECO:0000313" key="15">
    <source>
        <dbReference type="Proteomes" id="UP000565576"/>
    </source>
</evidence>
<keyword evidence="8 12" id="KW-1133">Transmembrane helix</keyword>
<evidence type="ECO:0000256" key="11">
    <source>
        <dbReference type="SAM" id="MobiDB-lite"/>
    </source>
</evidence>
<keyword evidence="9" id="KW-0443">Lipid metabolism</keyword>
<dbReference type="Gene3D" id="1.10.3730.20">
    <property type="match status" value="1"/>
</dbReference>
<dbReference type="InterPro" id="IPR000390">
    <property type="entry name" value="Small_drug/metabolite_transptr"/>
</dbReference>
<dbReference type="EMBL" id="JACHBG010000005">
    <property type="protein sequence ID" value="MBB6485385.1"/>
    <property type="molecule type" value="Genomic_DNA"/>
</dbReference>
<comment type="caution">
    <text evidence="14">The sequence shown here is derived from an EMBL/GenBank/DDBJ whole genome shotgun (WGS) entry which is preliminary data.</text>
</comment>
<evidence type="ECO:0000256" key="12">
    <source>
        <dbReference type="SAM" id="Phobius"/>
    </source>
</evidence>
<keyword evidence="7" id="KW-0448">Lipopolysaccharide biosynthesis</keyword>
<dbReference type="Pfam" id="PF00892">
    <property type="entry name" value="EamA"/>
    <property type="match status" value="1"/>
</dbReference>
<dbReference type="PANTHER" id="PTHR30561">
    <property type="entry name" value="SMR FAMILY PROTON-DEPENDENT DRUG EFFLUX TRANSPORTER SUGE"/>
    <property type="match status" value="1"/>
</dbReference>
<evidence type="ECO:0000256" key="7">
    <source>
        <dbReference type="ARBA" id="ARBA00022985"/>
    </source>
</evidence>
<keyword evidence="4" id="KW-0997">Cell inner membrane</keyword>
<evidence type="ECO:0000256" key="2">
    <source>
        <dbReference type="ARBA" id="ARBA00022475"/>
    </source>
</evidence>
<evidence type="ECO:0000256" key="5">
    <source>
        <dbReference type="ARBA" id="ARBA00022556"/>
    </source>
</evidence>
<reference evidence="14 15" key="1">
    <citation type="submission" date="2020-08" db="EMBL/GenBank/DDBJ databases">
        <title>Genomic Encyclopedia of Type Strains, Phase IV (KMG-V): Genome sequencing to study the core and pangenomes of soil and plant-associated prokaryotes.</title>
        <authorList>
            <person name="Whitman W."/>
        </authorList>
    </citation>
    <scope>NUCLEOTIDE SEQUENCE [LARGE SCALE GENOMIC DNA]</scope>
    <source>
        <strain evidence="14 15">SEMIA 4060</strain>
    </source>
</reference>
<organism evidence="14 15">
    <name type="scientific">Rhizobium lusitanum</name>
    <dbReference type="NCBI Taxonomy" id="293958"/>
    <lineage>
        <taxon>Bacteria</taxon>
        <taxon>Pseudomonadati</taxon>
        <taxon>Pseudomonadota</taxon>
        <taxon>Alphaproteobacteria</taxon>
        <taxon>Hyphomicrobiales</taxon>
        <taxon>Rhizobiaceae</taxon>
        <taxon>Rhizobium/Agrobacterium group</taxon>
        <taxon>Rhizobium</taxon>
    </lineage>
</organism>
<protein>
    <submittedName>
        <fullName evidence="14">Multidrug transporter EmrE-like cation transporter</fullName>
    </submittedName>
</protein>
<evidence type="ECO:0000256" key="3">
    <source>
        <dbReference type="ARBA" id="ARBA00022516"/>
    </source>
</evidence>
<dbReference type="InterPro" id="IPR000620">
    <property type="entry name" value="EamA_dom"/>
</dbReference>
<evidence type="ECO:0000256" key="10">
    <source>
        <dbReference type="ARBA" id="ARBA00023136"/>
    </source>
</evidence>
<feature type="region of interest" description="Disordered" evidence="11">
    <location>
        <begin position="121"/>
        <end position="156"/>
    </location>
</feature>
<evidence type="ECO:0000256" key="6">
    <source>
        <dbReference type="ARBA" id="ARBA00022692"/>
    </source>
</evidence>
<dbReference type="AlphaFoldDB" id="A0A7X0IQN1"/>
<dbReference type="InterPro" id="IPR037185">
    <property type="entry name" value="EmrE-like"/>
</dbReference>
<comment type="subcellular location">
    <subcellularLocation>
        <location evidence="1">Cell membrane</location>
        <topology evidence="1">Multi-pass membrane protein</topology>
    </subcellularLocation>
</comment>
<dbReference type="SUPFAM" id="SSF103481">
    <property type="entry name" value="Multidrug resistance efflux transporter EmrE"/>
    <property type="match status" value="1"/>
</dbReference>
<keyword evidence="2" id="KW-1003">Cell membrane</keyword>
<keyword evidence="3" id="KW-0444">Lipid biosynthesis</keyword>
<evidence type="ECO:0000313" key="14">
    <source>
        <dbReference type="EMBL" id="MBB6485385.1"/>
    </source>
</evidence>
<accession>A0A7X0IQN1</accession>
<sequence length="156" mass="17409">MAMRFSWLAVPVLNTLFQFFIKLGAEQMNNGSAESWLWHALSSYWILAAILVEVVTFFIWMNVLAELDLSRAFPLSGISYVLIIATGWFVFDEKVVALQLIGSGLILAGVWLIAGANVEPKGDHGDAEEGHGETKRNHSEWDAKRDELRTGTGKDR</sequence>
<evidence type="ECO:0000256" key="9">
    <source>
        <dbReference type="ARBA" id="ARBA00023098"/>
    </source>
</evidence>
<dbReference type="PANTHER" id="PTHR30561:SF9">
    <property type="entry name" value="4-AMINO-4-DEOXY-L-ARABINOSE-PHOSPHOUNDECAPRENOL FLIPPASE SUBUNIT ARNF-RELATED"/>
    <property type="match status" value="1"/>
</dbReference>